<keyword evidence="2" id="KW-1185">Reference proteome</keyword>
<dbReference type="KEGG" id="dti:Desti_3140"/>
<dbReference type="Proteomes" id="UP000006055">
    <property type="component" value="Chromosome"/>
</dbReference>
<evidence type="ECO:0000313" key="2">
    <source>
        <dbReference type="Proteomes" id="UP000006055"/>
    </source>
</evidence>
<protein>
    <submittedName>
        <fullName evidence="1">Uncharacterized protein</fullName>
    </submittedName>
</protein>
<sequence length="183" mass="21704">MSVSDLSIAKYVRSHVQSKIQSKQREVKPQTTGRLEKAFSLLPDDILDLFLSENRVLTIVIEPNLQIPLGMATKTLRKPSGLNYFIIIRQEQEDWPEDLFLGAFFRELGHVVRERLPEDEWPVPRGDRARFRERIEYEADAMVWKWGLRHYSMRHLFATYPEQWAEKIVSEIEKILSEDRRLH</sequence>
<dbReference type="AlphaFoldDB" id="I4C8B1"/>
<name>I4C8B1_DESTA</name>
<dbReference type="EMBL" id="CP003360">
    <property type="protein sequence ID" value="AFM25802.1"/>
    <property type="molecule type" value="Genomic_DNA"/>
</dbReference>
<dbReference type="HOGENOM" id="CLU_1472951_0_0_7"/>
<dbReference type="STRING" id="706587.Desti_3140"/>
<reference evidence="2" key="1">
    <citation type="submission" date="2012-06" db="EMBL/GenBank/DDBJ databases">
        <title>Complete sequence of chromosome of Desulfomonile tiedjei DSM 6799.</title>
        <authorList>
            <person name="Lucas S."/>
            <person name="Copeland A."/>
            <person name="Lapidus A."/>
            <person name="Glavina del Rio T."/>
            <person name="Dalin E."/>
            <person name="Tice H."/>
            <person name="Bruce D."/>
            <person name="Goodwin L."/>
            <person name="Pitluck S."/>
            <person name="Peters L."/>
            <person name="Ovchinnikova G."/>
            <person name="Zeytun A."/>
            <person name="Lu M."/>
            <person name="Kyrpides N."/>
            <person name="Mavromatis K."/>
            <person name="Ivanova N."/>
            <person name="Brettin T."/>
            <person name="Detter J.C."/>
            <person name="Han C."/>
            <person name="Larimer F."/>
            <person name="Land M."/>
            <person name="Hauser L."/>
            <person name="Markowitz V."/>
            <person name="Cheng J.-F."/>
            <person name="Hugenholtz P."/>
            <person name="Woyke T."/>
            <person name="Wu D."/>
            <person name="Spring S."/>
            <person name="Schroeder M."/>
            <person name="Brambilla E."/>
            <person name="Klenk H.-P."/>
            <person name="Eisen J.A."/>
        </authorList>
    </citation>
    <scope>NUCLEOTIDE SEQUENCE [LARGE SCALE GENOMIC DNA]</scope>
    <source>
        <strain evidence="2">ATCC 49306 / DSM 6799 / DCB-1</strain>
    </source>
</reference>
<organism evidence="1 2">
    <name type="scientific">Desulfomonile tiedjei (strain ATCC 49306 / DSM 6799 / DCB-1)</name>
    <dbReference type="NCBI Taxonomy" id="706587"/>
    <lineage>
        <taxon>Bacteria</taxon>
        <taxon>Pseudomonadati</taxon>
        <taxon>Thermodesulfobacteriota</taxon>
        <taxon>Desulfomonilia</taxon>
        <taxon>Desulfomonilales</taxon>
        <taxon>Desulfomonilaceae</taxon>
        <taxon>Desulfomonile</taxon>
    </lineage>
</organism>
<proteinExistence type="predicted"/>
<accession>I4C8B1</accession>
<evidence type="ECO:0000313" key="1">
    <source>
        <dbReference type="EMBL" id="AFM25802.1"/>
    </source>
</evidence>
<dbReference type="RefSeq" id="WP_014810939.1">
    <property type="nucleotide sequence ID" value="NC_018025.1"/>
</dbReference>
<gene>
    <name evidence="1" type="ordered locus">Desti_3140</name>
</gene>